<gene>
    <name evidence="8" type="ORF">GGQ59_000340</name>
</gene>
<dbReference type="Pfam" id="PF00908">
    <property type="entry name" value="dTDP_sugar_isom"/>
    <property type="match status" value="1"/>
</dbReference>
<dbReference type="PANTHER" id="PTHR21047">
    <property type="entry name" value="DTDP-6-DEOXY-D-GLUCOSE-3,5 EPIMERASE"/>
    <property type="match status" value="1"/>
</dbReference>
<evidence type="ECO:0000256" key="2">
    <source>
        <dbReference type="ARBA" id="ARBA00001997"/>
    </source>
</evidence>
<dbReference type="GO" id="GO:0000271">
    <property type="term" value="P:polysaccharide biosynthetic process"/>
    <property type="evidence" value="ECO:0007669"/>
    <property type="project" value="TreeGrafter"/>
</dbReference>
<feature type="active site" description="Proton donor" evidence="5">
    <location>
        <position position="131"/>
    </location>
</feature>
<dbReference type="CDD" id="cd00438">
    <property type="entry name" value="cupin_RmlC"/>
    <property type="match status" value="1"/>
</dbReference>
<dbReference type="EC" id="5.1.3.13" evidence="3 7"/>
<dbReference type="GO" id="GO:0008830">
    <property type="term" value="F:dTDP-4-dehydrorhamnose 3,5-epimerase activity"/>
    <property type="evidence" value="ECO:0007669"/>
    <property type="project" value="UniProtKB-UniRule"/>
</dbReference>
<comment type="similarity">
    <text evidence="7">Belongs to the dTDP-4-dehydrorhamnose 3,5-epimerase family.</text>
</comment>
<sequence length="198" mass="21619">MAEIAQTAVPPVRRVVPRRFGDERGFFSETWRADWGLLEAGAFVQDNHAWSAEAGTIRGLHFQFGPSAQAKLLRVVTGAILDVAVDIRRGSPTFGRHVAAKLTAEGGEQLFVPHGFAHGYATLTPDAHVLYKVDAPYDPKREGAVRWDDPAIGIDWGVTDPVLSDKDRAAPLLQDIDTPFVFDEGAPYSCRSLDRPAA</sequence>
<dbReference type="RefSeq" id="WP_183815251.1">
    <property type="nucleotide sequence ID" value="NZ_JACHOB010000001.1"/>
</dbReference>
<comment type="caution">
    <text evidence="8">The sequence shown here is derived from an EMBL/GenBank/DDBJ whole genome shotgun (WGS) entry which is preliminary data.</text>
</comment>
<evidence type="ECO:0000256" key="7">
    <source>
        <dbReference type="RuleBase" id="RU364069"/>
    </source>
</evidence>
<name>A0A840I174_9PROT</name>
<dbReference type="GO" id="GO:0005829">
    <property type="term" value="C:cytosol"/>
    <property type="evidence" value="ECO:0007669"/>
    <property type="project" value="TreeGrafter"/>
</dbReference>
<dbReference type="NCBIfam" id="TIGR01221">
    <property type="entry name" value="rmlC"/>
    <property type="match status" value="1"/>
</dbReference>
<comment type="function">
    <text evidence="2 7">Catalyzes the epimerization of the C3' and C5'positions of dTDP-6-deoxy-D-xylo-4-hexulose, forming dTDP-6-deoxy-L-lyxo-4-hexulose.</text>
</comment>
<dbReference type="InterPro" id="IPR014710">
    <property type="entry name" value="RmlC-like_jellyroll"/>
</dbReference>
<evidence type="ECO:0000313" key="9">
    <source>
        <dbReference type="Proteomes" id="UP000563524"/>
    </source>
</evidence>
<dbReference type="InterPro" id="IPR011051">
    <property type="entry name" value="RmlC_Cupin_sf"/>
</dbReference>
<evidence type="ECO:0000313" key="8">
    <source>
        <dbReference type="EMBL" id="MBB4657840.1"/>
    </source>
</evidence>
<proteinExistence type="inferred from homology"/>
<comment type="catalytic activity">
    <reaction evidence="1 7">
        <text>dTDP-4-dehydro-6-deoxy-alpha-D-glucose = dTDP-4-dehydro-beta-L-rhamnose</text>
        <dbReference type="Rhea" id="RHEA:16969"/>
        <dbReference type="ChEBI" id="CHEBI:57649"/>
        <dbReference type="ChEBI" id="CHEBI:62830"/>
        <dbReference type="EC" id="5.1.3.13"/>
    </reaction>
</comment>
<dbReference type="Gene3D" id="2.60.120.10">
    <property type="entry name" value="Jelly Rolls"/>
    <property type="match status" value="1"/>
</dbReference>
<evidence type="ECO:0000256" key="3">
    <source>
        <dbReference type="ARBA" id="ARBA00012098"/>
    </source>
</evidence>
<dbReference type="EMBL" id="JACHOB010000001">
    <property type="protein sequence ID" value="MBB4657840.1"/>
    <property type="molecule type" value="Genomic_DNA"/>
</dbReference>
<dbReference type="AlphaFoldDB" id="A0A840I174"/>
<evidence type="ECO:0000256" key="6">
    <source>
        <dbReference type="PIRSR" id="PIRSR600888-3"/>
    </source>
</evidence>
<dbReference type="PANTHER" id="PTHR21047:SF2">
    <property type="entry name" value="THYMIDINE DIPHOSPHO-4-KETO-RHAMNOSE 3,5-EPIMERASE"/>
    <property type="match status" value="1"/>
</dbReference>
<accession>A0A840I174</accession>
<comment type="subunit">
    <text evidence="7">Homodimer.</text>
</comment>
<evidence type="ECO:0000256" key="4">
    <source>
        <dbReference type="ARBA" id="ARBA00019595"/>
    </source>
</evidence>
<dbReference type="SUPFAM" id="SSF51182">
    <property type="entry name" value="RmlC-like cupins"/>
    <property type="match status" value="1"/>
</dbReference>
<protein>
    <recommendedName>
        <fullName evidence="4 7">dTDP-4-dehydrorhamnose 3,5-epimerase</fullName>
        <ecNumber evidence="3 7">5.1.3.13</ecNumber>
    </recommendedName>
    <alternativeName>
        <fullName evidence="7">Thymidine diphospho-4-keto-rhamnose 3,5-epimerase</fullName>
    </alternativeName>
</protein>
<dbReference type="UniPathway" id="UPA00124"/>
<dbReference type="Proteomes" id="UP000563524">
    <property type="component" value="Unassembled WGS sequence"/>
</dbReference>
<keyword evidence="9" id="KW-1185">Reference proteome</keyword>
<evidence type="ECO:0000256" key="1">
    <source>
        <dbReference type="ARBA" id="ARBA00001298"/>
    </source>
</evidence>
<comment type="pathway">
    <text evidence="7">Carbohydrate biosynthesis; dTDP-L-rhamnose biosynthesis.</text>
</comment>
<reference evidence="8 9" key="1">
    <citation type="submission" date="2020-08" db="EMBL/GenBank/DDBJ databases">
        <title>Genomic Encyclopedia of Type Strains, Phase IV (KMG-IV): sequencing the most valuable type-strain genomes for metagenomic binning, comparative biology and taxonomic classification.</title>
        <authorList>
            <person name="Goeker M."/>
        </authorList>
    </citation>
    <scope>NUCLEOTIDE SEQUENCE [LARGE SCALE GENOMIC DNA]</scope>
    <source>
        <strain evidence="8 9">DSM 102850</strain>
    </source>
</reference>
<evidence type="ECO:0000256" key="5">
    <source>
        <dbReference type="PIRSR" id="PIRSR600888-1"/>
    </source>
</evidence>
<dbReference type="GO" id="GO:0019305">
    <property type="term" value="P:dTDP-rhamnose biosynthetic process"/>
    <property type="evidence" value="ECO:0007669"/>
    <property type="project" value="UniProtKB-UniRule"/>
</dbReference>
<organism evidence="8 9">
    <name type="scientific">Parvularcula dongshanensis</name>
    <dbReference type="NCBI Taxonomy" id="1173995"/>
    <lineage>
        <taxon>Bacteria</taxon>
        <taxon>Pseudomonadati</taxon>
        <taxon>Pseudomonadota</taxon>
        <taxon>Alphaproteobacteria</taxon>
        <taxon>Parvularculales</taxon>
        <taxon>Parvularculaceae</taxon>
        <taxon>Parvularcula</taxon>
    </lineage>
</organism>
<feature type="site" description="Participates in a stacking interaction with the thymidine ring of dTDP-4-oxo-6-deoxyglucose" evidence="6">
    <location>
        <position position="137"/>
    </location>
</feature>
<keyword evidence="7 8" id="KW-0413">Isomerase</keyword>
<feature type="active site" description="Proton acceptor" evidence="5">
    <location>
        <position position="61"/>
    </location>
</feature>
<dbReference type="InterPro" id="IPR000888">
    <property type="entry name" value="RmlC-like"/>
</dbReference>